<sequence length="127" mass="14297">MGIPLLTRTIPHLKATVTRNSRGFEKISYKRAHDRAAVQYSIMVFQKIVREVAGVGPNATKKAPMAGFMKVPSKDRLLDEVFLLPPEMPAKSRYVLDNNQRRYISTPSFKTNGLVSSLLWIDTTSMS</sequence>
<reference evidence="1 2" key="1">
    <citation type="journal article" date="2019" name="Sci. Rep.">
        <title>Comparative genomics of chytrid fungi reveal insights into the obligate biotrophic and pathogenic lifestyle of Synchytrium endobioticum.</title>
        <authorList>
            <person name="van de Vossenberg B.T.L.H."/>
            <person name="Warris S."/>
            <person name="Nguyen H.D.T."/>
            <person name="van Gent-Pelzer M.P.E."/>
            <person name="Joly D.L."/>
            <person name="van de Geest H.C."/>
            <person name="Bonants P.J.M."/>
            <person name="Smith D.S."/>
            <person name="Levesque C.A."/>
            <person name="van der Lee T.A.J."/>
        </authorList>
    </citation>
    <scope>NUCLEOTIDE SEQUENCE [LARGE SCALE GENOMIC DNA]</scope>
    <source>
        <strain evidence="1 2">LEV6574</strain>
    </source>
</reference>
<evidence type="ECO:0000313" key="2">
    <source>
        <dbReference type="Proteomes" id="UP000320475"/>
    </source>
</evidence>
<accession>A0A507D4X3</accession>
<gene>
    <name evidence="1" type="ORF">SeLEV6574_g03198</name>
</gene>
<dbReference type="VEuPathDB" id="FungiDB:SeMB42_g03151"/>
<evidence type="ECO:0000313" key="1">
    <source>
        <dbReference type="EMBL" id="TPX46513.1"/>
    </source>
</evidence>
<organism evidence="1 2">
    <name type="scientific">Synchytrium endobioticum</name>
    <dbReference type="NCBI Taxonomy" id="286115"/>
    <lineage>
        <taxon>Eukaryota</taxon>
        <taxon>Fungi</taxon>
        <taxon>Fungi incertae sedis</taxon>
        <taxon>Chytridiomycota</taxon>
        <taxon>Chytridiomycota incertae sedis</taxon>
        <taxon>Chytridiomycetes</taxon>
        <taxon>Synchytriales</taxon>
        <taxon>Synchytriaceae</taxon>
        <taxon>Synchytrium</taxon>
    </lineage>
</organism>
<comment type="caution">
    <text evidence="1">The sequence shown here is derived from an EMBL/GenBank/DDBJ whole genome shotgun (WGS) entry which is preliminary data.</text>
</comment>
<dbReference type="EMBL" id="QEAM01000102">
    <property type="protein sequence ID" value="TPX46513.1"/>
    <property type="molecule type" value="Genomic_DNA"/>
</dbReference>
<protein>
    <submittedName>
        <fullName evidence="1">Uncharacterized protein</fullName>
    </submittedName>
</protein>
<dbReference type="AlphaFoldDB" id="A0A507D4X3"/>
<name>A0A507D4X3_9FUNG</name>
<dbReference type="Proteomes" id="UP000320475">
    <property type="component" value="Unassembled WGS sequence"/>
</dbReference>
<proteinExistence type="predicted"/>